<evidence type="ECO:0000259" key="1">
    <source>
        <dbReference type="PROSITE" id="PS51352"/>
    </source>
</evidence>
<accession>A0A9X2R973</accession>
<dbReference type="InterPro" id="IPR013766">
    <property type="entry name" value="Thioredoxin_domain"/>
</dbReference>
<proteinExistence type="predicted"/>
<sequence>MKYLKPGHLVPDLILDTTKGVKWNLQESEPENFTMLVVYRGIHCPVCKKYLEELNEKVEDFRNKGVEVVCVSSNSKELAEKTVEEWEVENLDIGFEMDIEEGRKWGLFVSEAIKDSEPEVFLEPALFLIKPDKTLYSASIQSMPFARPKFDELLKSIGFVLKEDYPARGGH</sequence>
<dbReference type="SUPFAM" id="SSF52833">
    <property type="entry name" value="Thioredoxin-like"/>
    <property type="match status" value="1"/>
</dbReference>
<protein>
    <submittedName>
        <fullName evidence="2">Redoxin domain-containing protein</fullName>
    </submittedName>
</protein>
<dbReference type="EMBL" id="JANCNS010000002">
    <property type="protein sequence ID" value="MCP9200678.1"/>
    <property type="molecule type" value="Genomic_DNA"/>
</dbReference>
<keyword evidence="3" id="KW-1185">Reference proteome</keyword>
<dbReference type="InterPro" id="IPR036249">
    <property type="entry name" value="Thioredoxin-like_sf"/>
</dbReference>
<dbReference type="GO" id="GO:0016491">
    <property type="term" value="F:oxidoreductase activity"/>
    <property type="evidence" value="ECO:0007669"/>
    <property type="project" value="InterPro"/>
</dbReference>
<evidence type="ECO:0000313" key="2">
    <source>
        <dbReference type="EMBL" id="MCP9200678.1"/>
    </source>
</evidence>
<evidence type="ECO:0000313" key="3">
    <source>
        <dbReference type="Proteomes" id="UP001155280"/>
    </source>
</evidence>
<comment type="caution">
    <text evidence="2">The sequence shown here is derived from an EMBL/GenBank/DDBJ whole genome shotgun (WGS) entry which is preliminary data.</text>
</comment>
<gene>
    <name evidence="2" type="ORF">MKO06_12220</name>
</gene>
<dbReference type="AlphaFoldDB" id="A0A9X2R973"/>
<dbReference type="Pfam" id="PF00578">
    <property type="entry name" value="AhpC-TSA"/>
    <property type="match status" value="1"/>
</dbReference>
<organism evidence="2 3">
    <name type="scientific">Christiangramia oceanisediminis</name>
    <dbReference type="NCBI Taxonomy" id="2920386"/>
    <lineage>
        <taxon>Bacteria</taxon>
        <taxon>Pseudomonadati</taxon>
        <taxon>Bacteroidota</taxon>
        <taxon>Flavobacteriia</taxon>
        <taxon>Flavobacteriales</taxon>
        <taxon>Flavobacteriaceae</taxon>
        <taxon>Christiangramia</taxon>
    </lineage>
</organism>
<dbReference type="Gene3D" id="3.40.30.10">
    <property type="entry name" value="Glutaredoxin"/>
    <property type="match status" value="1"/>
</dbReference>
<feature type="domain" description="Thioredoxin" evidence="1">
    <location>
        <begin position="4"/>
        <end position="162"/>
    </location>
</feature>
<dbReference type="GO" id="GO:0016209">
    <property type="term" value="F:antioxidant activity"/>
    <property type="evidence" value="ECO:0007669"/>
    <property type="project" value="InterPro"/>
</dbReference>
<dbReference type="InterPro" id="IPR000866">
    <property type="entry name" value="AhpC/TSA"/>
</dbReference>
<dbReference type="RefSeq" id="WP_241551437.1">
    <property type="nucleotide sequence ID" value="NZ_JANCNS010000002.1"/>
</dbReference>
<name>A0A9X2R973_9FLAO</name>
<reference evidence="2" key="1">
    <citation type="submission" date="2022-07" db="EMBL/GenBank/DDBJ databases">
        <title>Gramela sediminis sp. nov., isolated from deep-sea sediment of the Indian Ocean.</title>
        <authorList>
            <person name="Shi H."/>
        </authorList>
    </citation>
    <scope>NUCLEOTIDE SEQUENCE</scope>
    <source>
        <strain evidence="2">GC03-9</strain>
    </source>
</reference>
<dbReference type="PROSITE" id="PS51352">
    <property type="entry name" value="THIOREDOXIN_2"/>
    <property type="match status" value="1"/>
</dbReference>
<dbReference type="Proteomes" id="UP001155280">
    <property type="component" value="Unassembled WGS sequence"/>
</dbReference>